<keyword evidence="7 8" id="KW-0456">Lyase</keyword>
<comment type="caution">
    <text evidence="10">The sequence shown here is derived from an EMBL/GenBank/DDBJ whole genome shotgun (WGS) entry which is preliminary data.</text>
</comment>
<dbReference type="EC" id="4.2.1.46" evidence="4 8"/>
<reference evidence="10 11" key="1">
    <citation type="submission" date="2021-03" db="EMBL/GenBank/DDBJ databases">
        <title>Antimicrobial resistance genes in bacteria isolated from Japanese honey, and their potential for conferring macrolide and lincosamide resistance in the American foulbrood pathogen Paenibacillus larvae.</title>
        <authorList>
            <person name="Okamoto M."/>
            <person name="Kumagai M."/>
            <person name="Kanamori H."/>
            <person name="Takamatsu D."/>
        </authorList>
    </citation>
    <scope>NUCLEOTIDE SEQUENCE [LARGE SCALE GENOMIC DNA]</scope>
    <source>
        <strain evidence="10 11">J8TS2</strain>
    </source>
</reference>
<dbReference type="Pfam" id="PF16363">
    <property type="entry name" value="GDP_Man_Dehyd"/>
    <property type="match status" value="1"/>
</dbReference>
<sequence>MKKALLVTGGAGFIGANFIHYLMEQTDYAVTNVDALTYASHPFMQYAFLDHPQYRFIQCDLTNPKQVEKVFDQTYNAIIHFAAESHVDRSIQSAAPFIDTNIKGTLHLLDAVRDGKAAKMIQISTDEVYGSLKETEPSFTETTPLSPNNPYSASKAGADLLVHSYYHTFNLPVIITRCSNNYGPFQHVEKFIPTVITSALTGKEIPIYGDGGQIRDWLFVEDHCRAIHAVLEKGKIGSVYNIGGDEEQTNLAVVKQIIDYLGADPTLITFVEDRLGHDRRYSINYEKIKRELNWHPQVDFAEGLKRTVQWYKERLKESKRECK</sequence>
<name>A0ABQ4KNS0_9BACI</name>
<dbReference type="CDD" id="cd05246">
    <property type="entry name" value="dTDP_GD_SDR_e"/>
    <property type="match status" value="1"/>
</dbReference>
<dbReference type="InterPro" id="IPR005888">
    <property type="entry name" value="dTDP_Gluc_deHydtase"/>
</dbReference>
<comment type="cofactor">
    <cofactor evidence="2 8">
        <name>NAD(+)</name>
        <dbReference type="ChEBI" id="CHEBI:57540"/>
    </cofactor>
</comment>
<gene>
    <name evidence="10" type="primary">rfbB</name>
    <name evidence="10" type="ORF">J8TS2_39170</name>
</gene>
<evidence type="ECO:0000256" key="2">
    <source>
        <dbReference type="ARBA" id="ARBA00001911"/>
    </source>
</evidence>
<keyword evidence="11" id="KW-1185">Reference proteome</keyword>
<evidence type="ECO:0000313" key="11">
    <source>
        <dbReference type="Proteomes" id="UP000679950"/>
    </source>
</evidence>
<dbReference type="NCBIfam" id="TIGR01181">
    <property type="entry name" value="dTDP_gluc_dehyt"/>
    <property type="match status" value="1"/>
</dbReference>
<dbReference type="PANTHER" id="PTHR43000">
    <property type="entry name" value="DTDP-D-GLUCOSE 4,6-DEHYDRATASE-RELATED"/>
    <property type="match status" value="1"/>
</dbReference>
<evidence type="ECO:0000259" key="9">
    <source>
        <dbReference type="Pfam" id="PF16363"/>
    </source>
</evidence>
<evidence type="ECO:0000313" key="10">
    <source>
        <dbReference type="EMBL" id="GIN59598.1"/>
    </source>
</evidence>
<dbReference type="Proteomes" id="UP000679950">
    <property type="component" value="Unassembled WGS sequence"/>
</dbReference>
<protein>
    <recommendedName>
        <fullName evidence="5 8">dTDP-glucose 4,6-dehydratase</fullName>
        <ecNumber evidence="4 8">4.2.1.46</ecNumber>
    </recommendedName>
</protein>
<evidence type="ECO:0000256" key="6">
    <source>
        <dbReference type="ARBA" id="ARBA00023027"/>
    </source>
</evidence>
<dbReference type="RefSeq" id="WP_212967353.1">
    <property type="nucleotide sequence ID" value="NZ_BORB01000051.1"/>
</dbReference>
<dbReference type="Gene3D" id="3.90.25.10">
    <property type="entry name" value="UDP-galactose 4-epimerase, domain 1"/>
    <property type="match status" value="1"/>
</dbReference>
<dbReference type="EMBL" id="BORB01000051">
    <property type="protein sequence ID" value="GIN59598.1"/>
    <property type="molecule type" value="Genomic_DNA"/>
</dbReference>
<evidence type="ECO:0000256" key="4">
    <source>
        <dbReference type="ARBA" id="ARBA00011990"/>
    </source>
</evidence>
<dbReference type="SUPFAM" id="SSF51735">
    <property type="entry name" value="NAD(P)-binding Rossmann-fold domains"/>
    <property type="match status" value="1"/>
</dbReference>
<evidence type="ECO:0000256" key="5">
    <source>
        <dbReference type="ARBA" id="ARBA00016977"/>
    </source>
</evidence>
<comment type="catalytic activity">
    <reaction evidence="1 8">
        <text>dTDP-alpha-D-glucose = dTDP-4-dehydro-6-deoxy-alpha-D-glucose + H2O</text>
        <dbReference type="Rhea" id="RHEA:17221"/>
        <dbReference type="ChEBI" id="CHEBI:15377"/>
        <dbReference type="ChEBI" id="CHEBI:57477"/>
        <dbReference type="ChEBI" id="CHEBI:57649"/>
        <dbReference type="EC" id="4.2.1.46"/>
    </reaction>
</comment>
<feature type="domain" description="NAD(P)-binding" evidence="9">
    <location>
        <begin position="6"/>
        <end position="307"/>
    </location>
</feature>
<proteinExistence type="inferred from homology"/>
<organism evidence="10 11">
    <name type="scientific">Lederbergia ruris</name>
    <dbReference type="NCBI Taxonomy" id="217495"/>
    <lineage>
        <taxon>Bacteria</taxon>
        <taxon>Bacillati</taxon>
        <taxon>Bacillota</taxon>
        <taxon>Bacilli</taxon>
        <taxon>Bacillales</taxon>
        <taxon>Bacillaceae</taxon>
        <taxon>Lederbergia</taxon>
    </lineage>
</organism>
<evidence type="ECO:0000256" key="3">
    <source>
        <dbReference type="ARBA" id="ARBA00008178"/>
    </source>
</evidence>
<evidence type="ECO:0000256" key="7">
    <source>
        <dbReference type="ARBA" id="ARBA00023239"/>
    </source>
</evidence>
<comment type="similarity">
    <text evidence="3 8">Belongs to the NAD(P)-dependent epimerase/dehydratase family. dTDP-glucose dehydratase subfamily.</text>
</comment>
<dbReference type="InterPro" id="IPR016040">
    <property type="entry name" value="NAD(P)-bd_dom"/>
</dbReference>
<accession>A0ABQ4KNS0</accession>
<evidence type="ECO:0000256" key="8">
    <source>
        <dbReference type="RuleBase" id="RU004473"/>
    </source>
</evidence>
<evidence type="ECO:0000256" key="1">
    <source>
        <dbReference type="ARBA" id="ARBA00001539"/>
    </source>
</evidence>
<dbReference type="Gene3D" id="3.40.50.720">
    <property type="entry name" value="NAD(P)-binding Rossmann-like Domain"/>
    <property type="match status" value="1"/>
</dbReference>
<dbReference type="InterPro" id="IPR036291">
    <property type="entry name" value="NAD(P)-bd_dom_sf"/>
</dbReference>
<keyword evidence="6" id="KW-0520">NAD</keyword>